<sequence length="402" mass="45920">MYVYIAVASLVVLVLKFLLTPDPDPVCGVYVKPGKWFTLKYYAFLLLLKLRQRRNAANAERAGYGVRSRNSAQEMDRAQSLPPSHPKAVDAVYFNGGNGEGCYFVGATARRHKNIVQTLLYIRFPDLGLLELTTLPDTSLQGTEEGTFAAGGLKFEAVKPMQTWNLTFDGNMRIVRTGEIKHVRFLLVWTATTDYFDFDTDMENHALAQAIARERWTRTFFDALKVAHQTHYEQFGRISGTVHIEGVGEKQLDVQGVRDHSYGNIRDWKDLHRYCIQYIQLEDGTAVCFGLICFPKTMSRLLIGYVFHPDGRKDMVSSTDFEFIKFGQDGHPPDVFNCRFTAAKKTYALRCEVVDQAHFFIGDGRDARIHERLCKFTVNGVTGWGISEWDYRHNAFHPDHFE</sequence>
<evidence type="ECO:0000259" key="2">
    <source>
        <dbReference type="Pfam" id="PF23212"/>
    </source>
</evidence>
<proteinExistence type="predicted"/>
<dbReference type="Pfam" id="PF23212">
    <property type="entry name" value="DUF7064"/>
    <property type="match status" value="1"/>
</dbReference>
<keyword evidence="1" id="KW-0732">Signal</keyword>
<evidence type="ECO:0000313" key="3">
    <source>
        <dbReference type="Proteomes" id="UP000085678"/>
    </source>
</evidence>
<gene>
    <name evidence="4" type="primary">LOC106180635</name>
</gene>
<dbReference type="InParanoid" id="A0A1S3KBW6"/>
<keyword evidence="3" id="KW-1185">Reference proteome</keyword>
<dbReference type="PANTHER" id="PTHR34717:SF1">
    <property type="entry name" value="EG:BACR7A4.20 PROTEIN"/>
    <property type="match status" value="1"/>
</dbReference>
<dbReference type="OrthoDB" id="5798273at2759"/>
<dbReference type="RefSeq" id="XP_013420120.1">
    <property type="nucleotide sequence ID" value="XM_013564666.2"/>
</dbReference>
<dbReference type="Proteomes" id="UP000085678">
    <property type="component" value="Unplaced"/>
</dbReference>
<dbReference type="KEGG" id="lak:106180635"/>
<dbReference type="GeneID" id="106180635"/>
<organism evidence="3 4">
    <name type="scientific">Lingula anatina</name>
    <name type="common">Brachiopod</name>
    <name type="synonym">Lingula unguis</name>
    <dbReference type="NCBI Taxonomy" id="7574"/>
    <lineage>
        <taxon>Eukaryota</taxon>
        <taxon>Metazoa</taxon>
        <taxon>Spiralia</taxon>
        <taxon>Lophotrochozoa</taxon>
        <taxon>Brachiopoda</taxon>
        <taxon>Linguliformea</taxon>
        <taxon>Lingulata</taxon>
        <taxon>Lingulida</taxon>
        <taxon>Linguloidea</taxon>
        <taxon>Lingulidae</taxon>
        <taxon>Lingula</taxon>
    </lineage>
</organism>
<dbReference type="InterPro" id="IPR055492">
    <property type="entry name" value="DUF7064"/>
</dbReference>
<name>A0A1S3KBW6_LINAN</name>
<dbReference type="SUPFAM" id="SSF159245">
    <property type="entry name" value="AttH-like"/>
    <property type="match status" value="1"/>
</dbReference>
<reference evidence="4" key="1">
    <citation type="submission" date="2025-08" db="UniProtKB">
        <authorList>
            <consortium name="RefSeq"/>
        </authorList>
    </citation>
    <scope>IDENTIFICATION</scope>
    <source>
        <tissue evidence="4">Gonads</tissue>
    </source>
</reference>
<feature type="domain" description="DUF7064" evidence="2">
    <location>
        <begin position="268"/>
        <end position="389"/>
    </location>
</feature>
<accession>A0A1S3KBW6</accession>
<evidence type="ECO:0000313" key="4">
    <source>
        <dbReference type="RefSeq" id="XP_013420120.1"/>
    </source>
</evidence>
<dbReference type="PANTHER" id="PTHR34717">
    <property type="entry name" value="EG:BACR7A4.20 PROTEIN"/>
    <property type="match status" value="1"/>
</dbReference>
<feature type="signal peptide" evidence="1">
    <location>
        <begin position="1"/>
        <end position="28"/>
    </location>
</feature>
<protein>
    <submittedName>
        <fullName evidence="4">Uncharacterized protein LOC106180635</fullName>
    </submittedName>
</protein>
<evidence type="ECO:0000256" key="1">
    <source>
        <dbReference type="SAM" id="SignalP"/>
    </source>
</evidence>
<feature type="chain" id="PRO_5010306438" evidence="1">
    <location>
        <begin position="29"/>
        <end position="402"/>
    </location>
</feature>
<dbReference type="AlphaFoldDB" id="A0A1S3KBW6"/>